<protein>
    <submittedName>
        <fullName evidence="2">Por secretion system C-terminal sorting domain-containing protein</fullName>
    </submittedName>
</protein>
<dbReference type="Gene3D" id="2.60.40.1260">
    <property type="entry name" value="Lamin Tail domain"/>
    <property type="match status" value="1"/>
</dbReference>
<accession>A0A345UN07</accession>
<dbReference type="NCBIfam" id="TIGR04183">
    <property type="entry name" value="Por_Secre_tail"/>
    <property type="match status" value="1"/>
</dbReference>
<organism evidence="2 3">
    <name type="scientific">Cyclonatronum proteinivorum</name>
    <dbReference type="NCBI Taxonomy" id="1457365"/>
    <lineage>
        <taxon>Bacteria</taxon>
        <taxon>Pseudomonadati</taxon>
        <taxon>Balneolota</taxon>
        <taxon>Balneolia</taxon>
        <taxon>Balneolales</taxon>
        <taxon>Cyclonatronaceae</taxon>
        <taxon>Cyclonatronum</taxon>
    </lineage>
</organism>
<dbReference type="InterPro" id="IPR001322">
    <property type="entry name" value="Lamin_tail_dom"/>
</dbReference>
<reference evidence="2 3" key="1">
    <citation type="submission" date="2018-03" db="EMBL/GenBank/DDBJ databases">
        <title>Phenotypic and genomic properties of Cyclonatronum proteinivorum gen. nov., sp. nov., a haloalkaliphilic bacteroidete from soda lakes possessing Na+-translocating rhodopsin.</title>
        <authorList>
            <person name="Toshchakov S.V."/>
            <person name="Korzhenkov A."/>
            <person name="Samarov N.I."/>
            <person name="Kublanov I.V."/>
            <person name="Muntyan M.S."/>
            <person name="Sorokin D.Y."/>
        </authorList>
    </citation>
    <scope>NUCLEOTIDE SEQUENCE [LARGE SCALE GENOMIC DNA]</scope>
    <source>
        <strain evidence="2 3">Omega</strain>
    </source>
</reference>
<dbReference type="InterPro" id="IPR014867">
    <property type="entry name" value="Spore_coat_CotH_CotH2/3/7"/>
</dbReference>
<evidence type="ECO:0000259" key="1">
    <source>
        <dbReference type="PROSITE" id="PS51841"/>
    </source>
</evidence>
<evidence type="ECO:0000313" key="2">
    <source>
        <dbReference type="EMBL" id="AXJ01859.1"/>
    </source>
</evidence>
<dbReference type="AlphaFoldDB" id="A0A345UN07"/>
<gene>
    <name evidence="2" type="ORF">CYPRO_2617</name>
</gene>
<dbReference type="RefSeq" id="WP_114985010.1">
    <property type="nucleotide sequence ID" value="NZ_CP027806.1"/>
</dbReference>
<name>A0A345UN07_9BACT</name>
<dbReference type="PROSITE" id="PS51841">
    <property type="entry name" value="LTD"/>
    <property type="match status" value="1"/>
</dbReference>
<dbReference type="Pfam" id="PF00932">
    <property type="entry name" value="LTD"/>
    <property type="match status" value="1"/>
</dbReference>
<dbReference type="SUPFAM" id="SSF74853">
    <property type="entry name" value="Lamin A/C globular tail domain"/>
    <property type="match status" value="1"/>
</dbReference>
<dbReference type="InterPro" id="IPR036415">
    <property type="entry name" value="Lamin_tail_dom_sf"/>
</dbReference>
<dbReference type="InterPro" id="IPR026444">
    <property type="entry name" value="Secre_tail"/>
</dbReference>
<dbReference type="EMBL" id="CP027806">
    <property type="protein sequence ID" value="AXJ01859.1"/>
    <property type="molecule type" value="Genomic_DNA"/>
</dbReference>
<sequence length="1033" mass="115891">MPSRRNDFECPHLPVSTVPSTMRHVRKLTLLLTLILGISLSTAPLDGMNAQAQAQGLVVINEFQASNQNTIADEDGDYEDWIELHNPGTAPISLGGFGLSDNDGNPFKWILPDVSIPAGGYLLVWASGKDRSNPGGELHTNFSISASGEPLLITRPNGSTADFIPAQQLYPDISYGRLPAGSGFGFFATPTPGSSNTTTAYAGITPQPEFSQPGGFITGPVSLSLSLESPPETRNGDAGRGTIRYTLSHNKPGEGEDTAVYDTPLTIDGTRIVRATAQWPDYLPSEPVTEIFTRITPAVEAFSSNLPVMVMHEHGTEVTPGDRSPVSYLMLEPGSDGRARFSSPPAIQSRGVANIRGNSSQMFPKKMFGFHLYDDFDRSRNEALFGMPADHNWILYAPYSDKSLMRNVISYHLGAELHGYAPRTRFVELFLNPGNGALNDGHYHGVYVLTERIKWGEGRVDIPVPGRDNSDPGALTGGYIFKKDRLNEGDSGFTTQRGTMFAFVRPQERDMTPARTDYLRNYLSSFESALYGNDFTDPATGYRAWIDTETFIDHFILTELLKEIDGYRLSTYFTKNRHEKLRMGPLWDFNLSLGNANYLTGENPEGWYYTEPSNGNHCYIGCGVRDWYVRMLEDPAFDAQLRQRWQMHRQNQLSEDYLNELISSLQDELQEAQARNFIRWPILGQYVWPNYFVAETWEEELEWMRDWLMTRLAWIDEQLDDDSEPKEARLANFFFFGEQLPNNTPLEEIGNRYAAFDVAHLTFESALSGYPFISDHPDWRRAALERRNRPTDLNYRERGNAHIPFDDADMRGIQVRQPFAGDGGENALILHLPASETGGLILSFAAMDEGAAEYLDISYSVANGEPVWRTDGLNQHKLPLQDSYQLYTIDLGLIEEANQNPDFKVRIGFGGTDMSVDDGNRVTFNNIAFEYRLNGSDFVNLPEEQPRALQLMQNYPNPFNNNTIFEFTIPSQGFTELSVYTVLGQRVAVAVSDVLPSGTYRIPFNATGLASGVYLYRLTHNDRSVSRKFLLLK</sequence>
<dbReference type="OrthoDB" id="9803752at2"/>
<dbReference type="Pfam" id="PF08757">
    <property type="entry name" value="CotH"/>
    <property type="match status" value="1"/>
</dbReference>
<dbReference type="KEGG" id="cprv:CYPRO_2617"/>
<proteinExistence type="predicted"/>
<keyword evidence="3" id="KW-1185">Reference proteome</keyword>
<feature type="domain" description="LTD" evidence="1">
    <location>
        <begin position="46"/>
        <end position="146"/>
    </location>
</feature>
<dbReference type="Proteomes" id="UP000254808">
    <property type="component" value="Chromosome"/>
</dbReference>
<evidence type="ECO:0000313" key="3">
    <source>
        <dbReference type="Proteomes" id="UP000254808"/>
    </source>
</evidence>